<dbReference type="InterPro" id="IPR003373">
    <property type="entry name" value="Fe2_transport_prot-B"/>
</dbReference>
<keyword evidence="9 16" id="KW-0408">Iron</keyword>
<feature type="binding site" evidence="15">
    <location>
        <position position="21"/>
    </location>
    <ligand>
        <name>Mg(2+)</name>
        <dbReference type="ChEBI" id="CHEBI:18420"/>
        <label>2</label>
    </ligand>
</feature>
<dbReference type="InterPro" id="IPR005225">
    <property type="entry name" value="Small_GTP-bd"/>
</dbReference>
<dbReference type="SUPFAM" id="SSF52540">
    <property type="entry name" value="P-loop containing nucleoside triphosphate hydrolases"/>
    <property type="match status" value="1"/>
</dbReference>
<feature type="transmembrane region" description="Helical" evidence="16">
    <location>
        <begin position="584"/>
        <end position="601"/>
    </location>
</feature>
<dbReference type="CDD" id="cd01879">
    <property type="entry name" value="FeoB"/>
    <property type="match status" value="1"/>
</dbReference>
<evidence type="ECO:0000259" key="17">
    <source>
        <dbReference type="PROSITE" id="PS51711"/>
    </source>
</evidence>
<sequence length="642" mass="71697">MVELTIALIGNPNVGKTSFFNALTGSHQYVANWPGVTVEKKVGLLKWKDYKINVVDLPGIYTLGARTLDEKVARDYLINEKPDLVFNVVDGTNLRRNLYLTIQLIETGVKTVLILNQMDEVKNLDIKINTGELSKRLGIKIIETIATKSIDIDEVLETSLLKQPDVEYKIYPDEIEKKFYEFQQSVDKEKLKNVPLRWLTISLAEKDVYASSILEKAGLKALDDFFDNDKTISIKLAKARYDFIDSMIKQVEVRPKSMWTVTDALDHVFTHKFLGIPIFISIMWMIFQFTFSASAPFSDLLSKGFNELGRYAHMIHGWVGSFIGEGLISGLGSVLTFVPLIFFLFFSMGILEDSGYMSRAAFLIDKIMHRFKLSGRAFIPLLLGFGCNASAIMTTRTIEGEKERLVSILINPFTTCSARLPIYAVIAAAFFGAFGGFAIFSIYMISIIVALSMAMIFNFILRNRESSPLIIEMPRYKTPTFKGLSIYTWSRGKHFLKKAGGIILGATAVVWLLSNLPAGVPMDKSFAAQIGKAISPILAPLGFDWHVTLALIFGGIAKEVTVTTLGTFANGSLGLFLPKILNPITGYGLMLFALIYIPCVATQATMKMETGSYKWPIFSVVWSLSIAYMITFLFEKIAYLVV</sequence>
<evidence type="ECO:0000256" key="12">
    <source>
        <dbReference type="ARBA" id="ARBA00023136"/>
    </source>
</evidence>
<organism evidence="18">
    <name type="scientific">Mesoaciditoga lauensis</name>
    <dbReference type="NCBI Taxonomy" id="1495039"/>
    <lineage>
        <taxon>Bacteria</taxon>
        <taxon>Thermotogati</taxon>
        <taxon>Thermotogota</taxon>
        <taxon>Thermotogae</taxon>
        <taxon>Mesoaciditogales</taxon>
        <taxon>Mesoaciditogaceae</taxon>
        <taxon>Mesoaciditoga</taxon>
    </lineage>
</organism>
<dbReference type="FunFam" id="3.40.50.300:FF:000426">
    <property type="entry name" value="Ferrous iron transport protein B"/>
    <property type="match status" value="1"/>
</dbReference>
<dbReference type="GO" id="GO:0005525">
    <property type="term" value="F:GTP binding"/>
    <property type="evidence" value="ECO:0007669"/>
    <property type="project" value="UniProtKB-KW"/>
</dbReference>
<dbReference type="PRINTS" id="PR00326">
    <property type="entry name" value="GTP1OBG"/>
</dbReference>
<comment type="subcellular location">
    <subcellularLocation>
        <location evidence="1 16">Cell inner membrane</location>
        <topology evidence="1 16">Multi-pass membrane protein</topology>
    </subcellularLocation>
</comment>
<comment type="similarity">
    <text evidence="16">Belongs to the TRAFAC class TrmE-Era-EngA-EngB-Septin-like GTPase superfamily. FeoB GTPase (TC 9.A.8) family.</text>
</comment>
<evidence type="ECO:0000256" key="2">
    <source>
        <dbReference type="ARBA" id="ARBA00022448"/>
    </source>
</evidence>
<keyword evidence="15" id="KW-0479">Metal-binding</keyword>
<dbReference type="NCBIfam" id="TIGR00231">
    <property type="entry name" value="small_GTP"/>
    <property type="match status" value="1"/>
</dbReference>
<dbReference type="Gene3D" id="3.40.50.300">
    <property type="entry name" value="P-loop containing nucleotide triphosphate hydrolases"/>
    <property type="match status" value="1"/>
</dbReference>
<evidence type="ECO:0000256" key="6">
    <source>
        <dbReference type="ARBA" id="ARBA00022692"/>
    </source>
</evidence>
<keyword evidence="10" id="KW-0406">Ion transport</keyword>
<dbReference type="GO" id="GO:0046872">
    <property type="term" value="F:metal ion binding"/>
    <property type="evidence" value="ECO:0007669"/>
    <property type="project" value="UniProtKB-KW"/>
</dbReference>
<evidence type="ECO:0000256" key="10">
    <source>
        <dbReference type="ARBA" id="ARBA00023065"/>
    </source>
</evidence>
<dbReference type="Pfam" id="PF07664">
    <property type="entry name" value="FeoB_C"/>
    <property type="match status" value="1"/>
</dbReference>
<dbReference type="Gene3D" id="1.10.287.1770">
    <property type="match status" value="1"/>
</dbReference>
<dbReference type="EMBL" id="DTPE01000196">
    <property type="protein sequence ID" value="HGE75445.1"/>
    <property type="molecule type" value="Genomic_DNA"/>
</dbReference>
<evidence type="ECO:0000256" key="14">
    <source>
        <dbReference type="PIRSR" id="PIRSR603373-1"/>
    </source>
</evidence>
<dbReference type="Pfam" id="PF17910">
    <property type="entry name" value="FeoB_Cyto"/>
    <property type="match status" value="1"/>
</dbReference>
<evidence type="ECO:0000313" key="18">
    <source>
        <dbReference type="EMBL" id="HGE75445.1"/>
    </source>
</evidence>
<feature type="transmembrane region" description="Helical" evidence="16">
    <location>
        <begin position="405"/>
        <end position="431"/>
    </location>
</feature>
<keyword evidence="11 14" id="KW-0342">GTP-binding</keyword>
<evidence type="ECO:0000256" key="5">
    <source>
        <dbReference type="ARBA" id="ARBA00022519"/>
    </source>
</evidence>
<dbReference type="GO" id="GO:0005886">
    <property type="term" value="C:plasma membrane"/>
    <property type="evidence" value="ECO:0007669"/>
    <property type="project" value="UniProtKB-SubCell"/>
</dbReference>
<feature type="transmembrane region" description="Helical" evidence="16">
    <location>
        <begin position="273"/>
        <end position="297"/>
    </location>
</feature>
<feature type="binding site" evidence="15">
    <location>
        <position position="24"/>
    </location>
    <ligand>
        <name>Mg(2+)</name>
        <dbReference type="ChEBI" id="CHEBI:18420"/>
        <label>2</label>
    </ligand>
</feature>
<feature type="transmembrane region" description="Helical" evidence="16">
    <location>
        <begin position="533"/>
        <end position="553"/>
    </location>
</feature>
<feature type="transmembrane region" description="Helical" evidence="16">
    <location>
        <begin position="371"/>
        <end position="393"/>
    </location>
</feature>
<keyword evidence="3" id="KW-1003">Cell membrane</keyword>
<evidence type="ECO:0000256" key="9">
    <source>
        <dbReference type="ARBA" id="ARBA00023004"/>
    </source>
</evidence>
<keyword evidence="12 16" id="KW-0472">Membrane</keyword>
<dbReference type="AlphaFoldDB" id="A0A7V3RF06"/>
<dbReference type="NCBIfam" id="TIGR00437">
    <property type="entry name" value="feoB"/>
    <property type="match status" value="1"/>
</dbReference>
<evidence type="ECO:0000256" key="16">
    <source>
        <dbReference type="RuleBase" id="RU362098"/>
    </source>
</evidence>
<reference evidence="18" key="1">
    <citation type="journal article" date="2020" name="mSystems">
        <title>Genome- and Community-Level Interaction Insights into Carbon Utilization and Element Cycling Functions of Hydrothermarchaeota in Hydrothermal Sediment.</title>
        <authorList>
            <person name="Zhou Z."/>
            <person name="Liu Y."/>
            <person name="Xu W."/>
            <person name="Pan J."/>
            <person name="Luo Z.H."/>
            <person name="Li M."/>
        </authorList>
    </citation>
    <scope>NUCLEOTIDE SEQUENCE [LARGE SCALE GENOMIC DNA]</scope>
    <source>
        <strain evidence="18">SpSt-966</strain>
    </source>
</reference>
<dbReference type="InterPro" id="IPR041069">
    <property type="entry name" value="FeoB_Cyto"/>
</dbReference>
<dbReference type="InterPro" id="IPR011642">
    <property type="entry name" value="Gate_dom"/>
</dbReference>
<evidence type="ECO:0000256" key="15">
    <source>
        <dbReference type="PIRSR" id="PIRSR603373-2"/>
    </source>
</evidence>
<feature type="transmembrane region" description="Helical" evidence="16">
    <location>
        <begin position="613"/>
        <end position="634"/>
    </location>
</feature>
<proteinExistence type="inferred from homology"/>
<accession>A0A7V3RF06</accession>
<comment type="caution">
    <text evidence="18">The sequence shown here is derived from an EMBL/GenBank/DDBJ whole genome shotgun (WGS) entry which is preliminary data.</text>
</comment>
<name>A0A7V3RF06_9BACT</name>
<evidence type="ECO:0000256" key="3">
    <source>
        <dbReference type="ARBA" id="ARBA00022475"/>
    </source>
</evidence>
<evidence type="ECO:0000256" key="4">
    <source>
        <dbReference type="ARBA" id="ARBA00022496"/>
    </source>
</evidence>
<dbReference type="InterPro" id="IPR011640">
    <property type="entry name" value="Fe2_transport_prot_B_C"/>
</dbReference>
<feature type="binding site" evidence="14">
    <location>
        <begin position="35"/>
        <end position="39"/>
    </location>
    <ligand>
        <name>GTP</name>
        <dbReference type="ChEBI" id="CHEBI:37565"/>
        <label>2</label>
    </ligand>
</feature>
<feature type="transmembrane region" description="Helical" evidence="16">
    <location>
        <begin position="318"/>
        <end position="351"/>
    </location>
</feature>
<gene>
    <name evidence="18" type="primary">feoB</name>
    <name evidence="18" type="ORF">ENX73_04900</name>
</gene>
<keyword evidence="4 16" id="KW-0410">Iron transport</keyword>
<dbReference type="PANTHER" id="PTHR43185">
    <property type="entry name" value="FERROUS IRON TRANSPORT PROTEIN B"/>
    <property type="match status" value="1"/>
</dbReference>
<dbReference type="Pfam" id="PF02421">
    <property type="entry name" value="FeoB_N"/>
    <property type="match status" value="1"/>
</dbReference>
<keyword evidence="7 14" id="KW-0547">Nucleotide-binding</keyword>
<feature type="binding site" evidence="14">
    <location>
        <begin position="116"/>
        <end position="119"/>
    </location>
    <ligand>
        <name>GTP</name>
        <dbReference type="ChEBI" id="CHEBI:37565"/>
        <label>4</label>
    </ligand>
</feature>
<keyword evidence="15" id="KW-0460">Magnesium</keyword>
<feature type="binding site" evidence="15">
    <location>
        <position position="22"/>
    </location>
    <ligand>
        <name>Mg(2+)</name>
        <dbReference type="ChEBI" id="CHEBI:18420"/>
        <label>1</label>
    </ligand>
</feature>
<dbReference type="InterPro" id="IPR006073">
    <property type="entry name" value="GTP-bd"/>
</dbReference>
<keyword evidence="8 16" id="KW-1133">Transmembrane helix</keyword>
<dbReference type="InterPro" id="IPR050860">
    <property type="entry name" value="FeoB_GTPase"/>
</dbReference>
<feature type="transmembrane region" description="Helical" evidence="16">
    <location>
        <begin position="495"/>
        <end position="513"/>
    </location>
</feature>
<protein>
    <recommendedName>
        <fullName evidence="13 16">Ferrous iron transport protein B</fullName>
    </recommendedName>
</protein>
<evidence type="ECO:0000256" key="7">
    <source>
        <dbReference type="ARBA" id="ARBA00022741"/>
    </source>
</evidence>
<dbReference type="PANTHER" id="PTHR43185:SF1">
    <property type="entry name" value="FE(2+) TRANSPORTER FEOB"/>
    <property type="match status" value="1"/>
</dbReference>
<feature type="domain" description="FeoB-type G" evidence="17">
    <location>
        <begin position="3"/>
        <end position="165"/>
    </location>
</feature>
<keyword evidence="6 16" id="KW-0812">Transmembrane</keyword>
<dbReference type="GO" id="GO:0015093">
    <property type="term" value="F:ferrous iron transmembrane transporter activity"/>
    <property type="evidence" value="ECO:0007669"/>
    <property type="project" value="UniProtKB-UniRule"/>
</dbReference>
<feature type="binding site" evidence="14">
    <location>
        <begin position="10"/>
        <end position="17"/>
    </location>
    <ligand>
        <name>GTP</name>
        <dbReference type="ChEBI" id="CHEBI:37565"/>
        <label>1</label>
    </ligand>
</feature>
<dbReference type="Pfam" id="PF07670">
    <property type="entry name" value="Gate"/>
    <property type="match status" value="2"/>
</dbReference>
<dbReference type="InterPro" id="IPR027417">
    <property type="entry name" value="P-loop_NTPase"/>
</dbReference>
<dbReference type="PROSITE" id="PS51711">
    <property type="entry name" value="G_FEOB"/>
    <property type="match status" value="1"/>
</dbReference>
<keyword evidence="2 16" id="KW-0813">Transport</keyword>
<keyword evidence="5" id="KW-0997">Cell inner membrane</keyword>
<evidence type="ECO:0000256" key="1">
    <source>
        <dbReference type="ARBA" id="ARBA00004429"/>
    </source>
</evidence>
<feature type="binding site" evidence="15">
    <location>
        <position position="25"/>
    </location>
    <ligand>
        <name>Mg(2+)</name>
        <dbReference type="ChEBI" id="CHEBI:18420"/>
        <label>2</label>
    </ligand>
</feature>
<feature type="binding site" evidence="14">
    <location>
        <begin position="56"/>
        <end position="59"/>
    </location>
    <ligand>
        <name>GTP</name>
        <dbReference type="ChEBI" id="CHEBI:37565"/>
        <label>3</label>
    </ligand>
</feature>
<evidence type="ECO:0000256" key="8">
    <source>
        <dbReference type="ARBA" id="ARBA00022989"/>
    </source>
</evidence>
<feature type="transmembrane region" description="Helical" evidence="16">
    <location>
        <begin position="437"/>
        <end position="461"/>
    </location>
</feature>
<comment type="function">
    <text evidence="16">Probable transporter of a GTP-driven Fe(2+) uptake system.</text>
</comment>
<evidence type="ECO:0000256" key="13">
    <source>
        <dbReference type="NCBIfam" id="TIGR00437"/>
    </source>
</evidence>
<dbReference type="InterPro" id="IPR030389">
    <property type="entry name" value="G_FEOB_dom"/>
</dbReference>
<evidence type="ECO:0000256" key="11">
    <source>
        <dbReference type="ARBA" id="ARBA00023134"/>
    </source>
</evidence>